<organism evidence="3 4">
    <name type="scientific">Arachis duranensis</name>
    <name type="common">Wild peanut</name>
    <dbReference type="NCBI Taxonomy" id="130453"/>
    <lineage>
        <taxon>Eukaryota</taxon>
        <taxon>Viridiplantae</taxon>
        <taxon>Streptophyta</taxon>
        <taxon>Embryophyta</taxon>
        <taxon>Tracheophyta</taxon>
        <taxon>Spermatophyta</taxon>
        <taxon>Magnoliopsida</taxon>
        <taxon>eudicotyledons</taxon>
        <taxon>Gunneridae</taxon>
        <taxon>Pentapetalae</taxon>
        <taxon>rosids</taxon>
        <taxon>fabids</taxon>
        <taxon>Fabales</taxon>
        <taxon>Fabaceae</taxon>
        <taxon>Papilionoideae</taxon>
        <taxon>50 kb inversion clade</taxon>
        <taxon>dalbergioids sensu lato</taxon>
        <taxon>Dalbergieae</taxon>
        <taxon>Pterocarpus clade</taxon>
        <taxon>Arachis</taxon>
    </lineage>
</organism>
<keyword evidence="3" id="KW-1185">Reference proteome</keyword>
<reference evidence="4" key="2">
    <citation type="submission" date="2025-08" db="UniProtKB">
        <authorList>
            <consortium name="RefSeq"/>
        </authorList>
    </citation>
    <scope>IDENTIFICATION</scope>
    <source>
        <tissue evidence="4">Whole plant</tissue>
    </source>
</reference>
<evidence type="ECO:0000313" key="3">
    <source>
        <dbReference type="Proteomes" id="UP000515211"/>
    </source>
</evidence>
<dbReference type="RefSeq" id="XP_015932591.1">
    <property type="nucleotide sequence ID" value="XM_016077105.1"/>
</dbReference>
<feature type="domain" description="Retrovirus-related Pol polyprotein from transposon TNT 1-94-like beta-barrel" evidence="2">
    <location>
        <begin position="81"/>
        <end position="154"/>
    </location>
</feature>
<dbReference type="Pfam" id="PF13976">
    <property type="entry name" value="gag_pre-integrs"/>
    <property type="match status" value="1"/>
</dbReference>
<evidence type="ECO:0000259" key="2">
    <source>
        <dbReference type="Pfam" id="PF22936"/>
    </source>
</evidence>
<dbReference type="GeneID" id="107458892"/>
<accession>A0A6P4B5P0</accession>
<evidence type="ECO:0000313" key="4">
    <source>
        <dbReference type="RefSeq" id="XP_015932591.1"/>
    </source>
</evidence>
<proteinExistence type="predicted"/>
<dbReference type="KEGG" id="adu:107458892"/>
<dbReference type="Proteomes" id="UP000515211">
    <property type="component" value="Chromosome 7"/>
</dbReference>
<evidence type="ECO:0000259" key="1">
    <source>
        <dbReference type="Pfam" id="PF13976"/>
    </source>
</evidence>
<dbReference type="Pfam" id="PF22936">
    <property type="entry name" value="Pol_BBD"/>
    <property type="match status" value="1"/>
</dbReference>
<dbReference type="AlphaFoldDB" id="A0A6P4B5P0"/>
<dbReference type="InterPro" id="IPR054722">
    <property type="entry name" value="PolX-like_BBD"/>
</dbReference>
<name>A0A6P4B5P0_ARADU</name>
<gene>
    <name evidence="4" type="primary">LOC107458892</name>
</gene>
<sequence length="237" mass="26527">MALTDDYEPVRASLLHQNPLPSLEDALPRLKFEETRLGLLHSKSETVFAATDRKEKIYRNCNRPGHSFSDCPSIECRNSKWYFDSGCFNHMSPLHHLFPSLSPIPNAPYVNTANGSLLHATHHGIISQSNIHLSDAYFIPKLNFNLISVGQLVELSFDVTFSISGCRVQDRQMGKIIGTGCKVRRLFELENLHVPSTNLCAASSPSTLHLWHRRLAHNSLGKLRPLISTGVSCRTAK</sequence>
<protein>
    <submittedName>
        <fullName evidence="4">Uncharacterized protein LOC107458892</fullName>
    </submittedName>
</protein>
<reference evidence="3" key="1">
    <citation type="journal article" date="2016" name="Nat. Genet.">
        <title>The genome sequences of Arachis duranensis and Arachis ipaensis, the diploid ancestors of cultivated peanut.</title>
        <authorList>
            <person name="Bertioli D.J."/>
            <person name="Cannon S.B."/>
            <person name="Froenicke L."/>
            <person name="Huang G."/>
            <person name="Farmer A.D."/>
            <person name="Cannon E.K."/>
            <person name="Liu X."/>
            <person name="Gao D."/>
            <person name="Clevenger J."/>
            <person name="Dash S."/>
            <person name="Ren L."/>
            <person name="Moretzsohn M.C."/>
            <person name="Shirasawa K."/>
            <person name="Huang W."/>
            <person name="Vidigal B."/>
            <person name="Abernathy B."/>
            <person name="Chu Y."/>
            <person name="Niederhuth C.E."/>
            <person name="Umale P."/>
            <person name="Araujo A.C."/>
            <person name="Kozik A."/>
            <person name="Kim K.D."/>
            <person name="Burow M.D."/>
            <person name="Varshney R.K."/>
            <person name="Wang X."/>
            <person name="Zhang X."/>
            <person name="Barkley N."/>
            <person name="Guimaraes P.M."/>
            <person name="Isobe S."/>
            <person name="Guo B."/>
            <person name="Liao B."/>
            <person name="Stalker H.T."/>
            <person name="Schmitz R.J."/>
            <person name="Scheffler B.E."/>
            <person name="Leal-Bertioli S.C."/>
            <person name="Xun X."/>
            <person name="Jackson S.A."/>
            <person name="Michelmore R."/>
            <person name="Ozias-Akins P."/>
        </authorList>
    </citation>
    <scope>NUCLEOTIDE SEQUENCE [LARGE SCALE GENOMIC DNA]</scope>
    <source>
        <strain evidence="3">cv. V14167</strain>
    </source>
</reference>
<dbReference type="InterPro" id="IPR025724">
    <property type="entry name" value="GAG-pre-integrase_dom"/>
</dbReference>
<feature type="domain" description="GAG-pre-integrase" evidence="1">
    <location>
        <begin position="186"/>
        <end position="230"/>
    </location>
</feature>